<dbReference type="SUPFAM" id="SSF52374">
    <property type="entry name" value="Nucleotidylyl transferase"/>
    <property type="match status" value="1"/>
</dbReference>
<dbReference type="Gene3D" id="3.40.50.620">
    <property type="entry name" value="HUPs"/>
    <property type="match status" value="1"/>
</dbReference>
<evidence type="ECO:0000259" key="12">
    <source>
        <dbReference type="Pfam" id="PF01467"/>
    </source>
</evidence>
<dbReference type="Gramene" id="ERN09262">
    <property type="protein sequence ID" value="ERN09262"/>
    <property type="gene ID" value="AMTR_s00149p00045110"/>
</dbReference>
<sequence>MDGCFDRMYSGHCCALCQARALGDQLVMGVLSITEVIVNKGPPVIPLMDDNGDSCEMG</sequence>
<dbReference type="EMBL" id="KI393016">
    <property type="protein sequence ID" value="ERN09262.1"/>
    <property type="molecule type" value="Genomic_DNA"/>
</dbReference>
<evidence type="ECO:0000256" key="8">
    <source>
        <dbReference type="ARBA" id="ARBA00023264"/>
    </source>
</evidence>
<dbReference type="EC" id="2.7.7.14" evidence="10"/>
<dbReference type="PANTHER" id="PTHR45780:SF2">
    <property type="entry name" value="ETHANOLAMINE-PHOSPHATE CYTIDYLYLTRANSFERASE"/>
    <property type="match status" value="1"/>
</dbReference>
<evidence type="ECO:0000256" key="3">
    <source>
        <dbReference type="ARBA" id="ARBA00022516"/>
    </source>
</evidence>
<evidence type="ECO:0000256" key="2">
    <source>
        <dbReference type="ARBA" id="ARBA00010101"/>
    </source>
</evidence>
<dbReference type="Proteomes" id="UP000017836">
    <property type="component" value="Unassembled WGS sequence"/>
</dbReference>
<comment type="pathway">
    <text evidence="9">Phospholipid metabolism; phosphatidylethanolamine biosynthesis; phosphatidylethanolamine from ethanolamine: step 2/3.</text>
</comment>
<comment type="similarity">
    <text evidence="2">Belongs to the cytidylyltransferase family.</text>
</comment>
<evidence type="ECO:0000256" key="1">
    <source>
        <dbReference type="ARBA" id="ARBA00005189"/>
    </source>
</evidence>
<evidence type="ECO:0000256" key="7">
    <source>
        <dbReference type="ARBA" id="ARBA00023209"/>
    </source>
</evidence>
<evidence type="ECO:0000313" key="13">
    <source>
        <dbReference type="EMBL" id="ERN09262.1"/>
    </source>
</evidence>
<keyword evidence="14" id="KW-1185">Reference proteome</keyword>
<comment type="pathway">
    <text evidence="1">Lipid metabolism.</text>
</comment>
<dbReference type="GO" id="GO:0006646">
    <property type="term" value="P:phosphatidylethanolamine biosynthetic process"/>
    <property type="evidence" value="ECO:0007669"/>
    <property type="project" value="UniProtKB-UniPathway"/>
</dbReference>
<dbReference type="UniPathway" id="UPA00558">
    <property type="reaction ID" value="UER00742"/>
</dbReference>
<evidence type="ECO:0000256" key="10">
    <source>
        <dbReference type="ARBA" id="ARBA00024221"/>
    </source>
</evidence>
<dbReference type="InterPro" id="IPR044608">
    <property type="entry name" value="Ect1/PCYT2"/>
</dbReference>
<evidence type="ECO:0000313" key="14">
    <source>
        <dbReference type="Proteomes" id="UP000017836"/>
    </source>
</evidence>
<dbReference type="HOGENOM" id="CLU_2981732_0_0_1"/>
<evidence type="ECO:0000256" key="9">
    <source>
        <dbReference type="ARBA" id="ARBA00024191"/>
    </source>
</evidence>
<feature type="domain" description="Cytidyltransferase-like" evidence="12">
    <location>
        <begin position="2"/>
        <end position="44"/>
    </location>
</feature>
<proteinExistence type="inferred from homology"/>
<evidence type="ECO:0000256" key="5">
    <source>
        <dbReference type="ARBA" id="ARBA00022695"/>
    </source>
</evidence>
<dbReference type="OMA" id="GDSCEMG"/>
<reference evidence="14" key="1">
    <citation type="journal article" date="2013" name="Science">
        <title>The Amborella genome and the evolution of flowering plants.</title>
        <authorList>
            <consortium name="Amborella Genome Project"/>
        </authorList>
    </citation>
    <scope>NUCLEOTIDE SEQUENCE [LARGE SCALE GENOMIC DNA]</scope>
</reference>
<dbReference type="STRING" id="13333.W1PGZ4"/>
<protein>
    <recommendedName>
        <fullName evidence="10">ethanolamine-phosphate cytidylyltransferase</fullName>
        <ecNumber evidence="10">2.7.7.14</ecNumber>
    </recommendedName>
    <alternativeName>
        <fullName evidence="11">CTP:phosphoethanolamine cytidylyltransferase</fullName>
    </alternativeName>
</protein>
<keyword evidence="4" id="KW-0808">Transferase</keyword>
<keyword evidence="3" id="KW-0444">Lipid biosynthesis</keyword>
<keyword evidence="5" id="KW-0548">Nucleotidyltransferase</keyword>
<dbReference type="AlphaFoldDB" id="W1PGZ4"/>
<accession>W1PGZ4</accession>
<keyword evidence="6" id="KW-0443">Lipid metabolism</keyword>
<dbReference type="InterPro" id="IPR004821">
    <property type="entry name" value="Cyt_trans-like"/>
</dbReference>
<dbReference type="eggNOG" id="KOG2803">
    <property type="taxonomic scope" value="Eukaryota"/>
</dbReference>
<dbReference type="InterPro" id="IPR014729">
    <property type="entry name" value="Rossmann-like_a/b/a_fold"/>
</dbReference>
<keyword evidence="7" id="KW-0594">Phospholipid biosynthesis</keyword>
<dbReference type="GO" id="GO:0004306">
    <property type="term" value="F:ethanolamine-phosphate cytidylyltransferase activity"/>
    <property type="evidence" value="ECO:0007669"/>
    <property type="project" value="UniProtKB-EC"/>
</dbReference>
<dbReference type="PANTHER" id="PTHR45780">
    <property type="entry name" value="ETHANOLAMINE-PHOSPHATE CYTIDYLYLTRANSFERASE"/>
    <property type="match status" value="1"/>
</dbReference>
<keyword evidence="8" id="KW-1208">Phospholipid metabolism</keyword>
<name>W1PGZ4_AMBTC</name>
<gene>
    <name evidence="13" type="ORF">AMTR_s00149p00045110</name>
</gene>
<evidence type="ECO:0000256" key="4">
    <source>
        <dbReference type="ARBA" id="ARBA00022679"/>
    </source>
</evidence>
<evidence type="ECO:0000256" key="6">
    <source>
        <dbReference type="ARBA" id="ARBA00023098"/>
    </source>
</evidence>
<dbReference type="Pfam" id="PF01467">
    <property type="entry name" value="CTP_transf_like"/>
    <property type="match status" value="1"/>
</dbReference>
<organism evidence="13 14">
    <name type="scientific">Amborella trichopoda</name>
    <dbReference type="NCBI Taxonomy" id="13333"/>
    <lineage>
        <taxon>Eukaryota</taxon>
        <taxon>Viridiplantae</taxon>
        <taxon>Streptophyta</taxon>
        <taxon>Embryophyta</taxon>
        <taxon>Tracheophyta</taxon>
        <taxon>Spermatophyta</taxon>
        <taxon>Magnoliopsida</taxon>
        <taxon>Amborellales</taxon>
        <taxon>Amborellaceae</taxon>
        <taxon>Amborella</taxon>
    </lineage>
</organism>
<evidence type="ECO:0000256" key="11">
    <source>
        <dbReference type="ARBA" id="ARBA00031473"/>
    </source>
</evidence>